<dbReference type="InterPro" id="IPR016181">
    <property type="entry name" value="Acyl_CoA_acyltransferase"/>
</dbReference>
<reference evidence="2" key="1">
    <citation type="submission" date="2021-01" db="EMBL/GenBank/DDBJ databases">
        <title>Genomic Encyclopedia of Type Strains, Phase IV (KMG-IV): sequencing the most valuable type-strain genomes for metagenomic binning, comparative biology and taxonomic classification.</title>
        <authorList>
            <person name="Goeker M."/>
        </authorList>
    </citation>
    <scope>NUCLEOTIDE SEQUENCE</scope>
    <source>
        <strain evidence="2">DSM 21943</strain>
    </source>
</reference>
<sequence length="256" mass="28905">MILKIDSNRKKELTSMFEKIPDSVILSCLQGHMGEAWVDNLESPTAAQVKVGMFSYFAGDANAQEAETLLHHLPEDSLVIVHSDEWKKRIETIYKGKFNKFERYRFKQDPALLDATYLTGLLANLPGQYELKRIDSEIGNKPSLHELSEYFTCNFESIDDFLKRGIGYAILHDGKVVCGATSFSIYDEGIEVEVGTHQDHRKKGLATIASAALLVDCLEQGKYPSWDAANAESVKLAERLGYVFAETYDTYYINNR</sequence>
<gene>
    <name evidence="2" type="ORF">JOC54_001071</name>
</gene>
<dbReference type="SUPFAM" id="SSF55729">
    <property type="entry name" value="Acyl-CoA N-acyltransferases (Nat)"/>
    <property type="match status" value="1"/>
</dbReference>
<dbReference type="InterPro" id="IPR027365">
    <property type="entry name" value="GNAT_acetyltra_YdfB-like"/>
</dbReference>
<evidence type="ECO:0000313" key="3">
    <source>
        <dbReference type="Proteomes" id="UP001179280"/>
    </source>
</evidence>
<dbReference type="EMBL" id="JAFBCV010000002">
    <property type="protein sequence ID" value="MBM7837840.1"/>
    <property type="molecule type" value="Genomic_DNA"/>
</dbReference>
<evidence type="ECO:0000259" key="1">
    <source>
        <dbReference type="PROSITE" id="PS51186"/>
    </source>
</evidence>
<dbReference type="RefSeq" id="WP_204464931.1">
    <property type="nucleotide sequence ID" value="NZ_JAFBCV010000002.1"/>
</dbReference>
<dbReference type="Gene3D" id="3.40.630.30">
    <property type="match status" value="1"/>
</dbReference>
<dbReference type="InterPro" id="IPR000182">
    <property type="entry name" value="GNAT_dom"/>
</dbReference>
<keyword evidence="3" id="KW-1185">Reference proteome</keyword>
<name>A0ABS2SSR0_9BACI</name>
<feature type="domain" description="N-acetyltransferase" evidence="1">
    <location>
        <begin position="129"/>
        <end position="256"/>
    </location>
</feature>
<proteinExistence type="predicted"/>
<dbReference type="Gene3D" id="3.40.630.110">
    <property type="entry name" value="GNAT acetyltransferase-like"/>
    <property type="match status" value="1"/>
</dbReference>
<evidence type="ECO:0000313" key="2">
    <source>
        <dbReference type="EMBL" id="MBM7837840.1"/>
    </source>
</evidence>
<accession>A0ABS2SSR0</accession>
<dbReference type="PANTHER" id="PTHR31143">
    <property type="match status" value="1"/>
</dbReference>
<dbReference type="Proteomes" id="UP001179280">
    <property type="component" value="Unassembled WGS sequence"/>
</dbReference>
<dbReference type="PANTHER" id="PTHR31143:SF2">
    <property type="entry name" value="FR47-LIKE DOMAIN-CONTAINING PROTEIN-RELATED"/>
    <property type="match status" value="1"/>
</dbReference>
<comment type="caution">
    <text evidence="2">The sequence shown here is derived from an EMBL/GenBank/DDBJ whole genome shotgun (WGS) entry which is preliminary data.</text>
</comment>
<protein>
    <submittedName>
        <fullName evidence="2">GNAT superfamily N-acetyltransferase</fullName>
    </submittedName>
</protein>
<dbReference type="Pfam" id="PF12746">
    <property type="entry name" value="GNAT_acetyltran"/>
    <property type="match status" value="1"/>
</dbReference>
<dbReference type="PROSITE" id="PS51186">
    <property type="entry name" value="GNAT"/>
    <property type="match status" value="1"/>
</dbReference>
<organism evidence="2 3">
    <name type="scientific">Shouchella xiaoxiensis</name>
    <dbReference type="NCBI Taxonomy" id="766895"/>
    <lineage>
        <taxon>Bacteria</taxon>
        <taxon>Bacillati</taxon>
        <taxon>Bacillota</taxon>
        <taxon>Bacilli</taxon>
        <taxon>Bacillales</taxon>
        <taxon>Bacillaceae</taxon>
        <taxon>Shouchella</taxon>
    </lineage>
</organism>
<dbReference type="InterPro" id="IPR042573">
    <property type="entry name" value="GNAT_acetyltra_N"/>
</dbReference>